<name>A0ABP0Q0B8_9DINO</name>
<reference evidence="3 4" key="1">
    <citation type="submission" date="2024-02" db="EMBL/GenBank/DDBJ databases">
        <authorList>
            <person name="Chen Y."/>
            <person name="Shah S."/>
            <person name="Dougan E. K."/>
            <person name="Thang M."/>
            <person name="Chan C."/>
        </authorList>
    </citation>
    <scope>NUCLEOTIDE SEQUENCE [LARGE SCALE GENOMIC DNA]</scope>
</reference>
<organism evidence="3 4">
    <name type="scientific">Durusdinium trenchii</name>
    <dbReference type="NCBI Taxonomy" id="1381693"/>
    <lineage>
        <taxon>Eukaryota</taxon>
        <taxon>Sar</taxon>
        <taxon>Alveolata</taxon>
        <taxon>Dinophyceae</taxon>
        <taxon>Suessiales</taxon>
        <taxon>Symbiodiniaceae</taxon>
        <taxon>Durusdinium</taxon>
    </lineage>
</organism>
<sequence>MARAPVAAGEVISEAIGQLVDNSLEPFPPMDISDPASAYVVGPVSGDVPGRLSLSEAQSHGRAPEERGSETLFDPSPQAPQSPSESSSGPVSGPGVLVTGRTADEVATFMASLPDGPGLEEVARELQAQLEEEQGKRQGRTEALRALKGALLELPRETAEEQRLADAAAGTRAASAARAAAAGRALQTLKDHHQQLKDQREAQMEEREQLDAAKAAAAAALSRQTQLATAASREWARDGPETEALKEAKIELAELLAEVDEARLHRRRELKALQQAVEATETENKWLRAGGHDFYEAPGGSFSASLGRLFKVAIGRRDPFPAAPS</sequence>
<keyword evidence="1" id="KW-0175">Coiled coil</keyword>
<accession>A0ABP0Q0B8</accession>
<evidence type="ECO:0000256" key="2">
    <source>
        <dbReference type="SAM" id="MobiDB-lite"/>
    </source>
</evidence>
<dbReference type="EMBL" id="CAXAMN010023840">
    <property type="protein sequence ID" value="CAK9081481.1"/>
    <property type="molecule type" value="Genomic_DNA"/>
</dbReference>
<feature type="compositionally biased region" description="Low complexity" evidence="2">
    <location>
        <begin position="75"/>
        <end position="96"/>
    </location>
</feature>
<evidence type="ECO:0000313" key="4">
    <source>
        <dbReference type="Proteomes" id="UP001642484"/>
    </source>
</evidence>
<gene>
    <name evidence="3" type="ORF">CCMP2556_LOCUS39869</name>
</gene>
<dbReference type="Proteomes" id="UP001642484">
    <property type="component" value="Unassembled WGS sequence"/>
</dbReference>
<proteinExistence type="predicted"/>
<evidence type="ECO:0000313" key="3">
    <source>
        <dbReference type="EMBL" id="CAK9081481.1"/>
    </source>
</evidence>
<evidence type="ECO:0000256" key="1">
    <source>
        <dbReference type="SAM" id="Coils"/>
    </source>
</evidence>
<feature type="region of interest" description="Disordered" evidence="2">
    <location>
        <begin position="42"/>
        <end position="102"/>
    </location>
</feature>
<feature type="coiled-coil region" evidence="1">
    <location>
        <begin position="186"/>
        <end position="216"/>
    </location>
</feature>
<comment type="caution">
    <text evidence="3">The sequence shown here is derived from an EMBL/GenBank/DDBJ whole genome shotgun (WGS) entry which is preliminary data.</text>
</comment>
<keyword evidence="4" id="KW-1185">Reference proteome</keyword>
<protein>
    <submittedName>
        <fullName evidence="3">Uncharacterized protein</fullName>
    </submittedName>
</protein>